<reference evidence="2" key="1">
    <citation type="submission" date="2013-08" db="EMBL/GenBank/DDBJ databases">
        <authorList>
            <person name="Mendez C."/>
            <person name="Richter M."/>
            <person name="Ferrer M."/>
            <person name="Sanchez J."/>
        </authorList>
    </citation>
    <scope>NUCLEOTIDE SEQUENCE</scope>
</reference>
<gene>
    <name evidence="2" type="ORF">B2A_15084</name>
</gene>
<dbReference type="EMBL" id="AUZZ01010978">
    <property type="protein sequence ID" value="EQD27845.1"/>
    <property type="molecule type" value="Genomic_DNA"/>
</dbReference>
<accession>T0ZDE8</accession>
<evidence type="ECO:0000256" key="1">
    <source>
        <dbReference type="SAM" id="MobiDB-lite"/>
    </source>
</evidence>
<proteinExistence type="predicted"/>
<evidence type="ECO:0000313" key="2">
    <source>
        <dbReference type="EMBL" id="EQD27845.1"/>
    </source>
</evidence>
<name>T0ZDE8_9ZZZZ</name>
<feature type="non-terminal residue" evidence="2">
    <location>
        <position position="187"/>
    </location>
</feature>
<dbReference type="AlphaFoldDB" id="T0ZDE8"/>
<organism evidence="2">
    <name type="scientific">mine drainage metagenome</name>
    <dbReference type="NCBI Taxonomy" id="410659"/>
    <lineage>
        <taxon>unclassified sequences</taxon>
        <taxon>metagenomes</taxon>
        <taxon>ecological metagenomes</taxon>
    </lineage>
</organism>
<feature type="region of interest" description="Disordered" evidence="1">
    <location>
        <begin position="156"/>
        <end position="187"/>
    </location>
</feature>
<comment type="caution">
    <text evidence="2">The sequence shown here is derived from an EMBL/GenBank/DDBJ whole genome shotgun (WGS) entry which is preliminary data.</text>
</comment>
<reference evidence="2" key="2">
    <citation type="journal article" date="2014" name="ISME J.">
        <title>Microbial stratification in low pH oxic and suboxic macroscopic growths along an acid mine drainage.</title>
        <authorList>
            <person name="Mendez-Garcia C."/>
            <person name="Mesa V."/>
            <person name="Sprenger R.R."/>
            <person name="Richter M."/>
            <person name="Diez M.S."/>
            <person name="Solano J."/>
            <person name="Bargiela R."/>
            <person name="Golyshina O.V."/>
            <person name="Manteca A."/>
            <person name="Ramos J.L."/>
            <person name="Gallego J.R."/>
            <person name="Llorente I."/>
            <person name="Martins Dos Santos V.A."/>
            <person name="Jensen O.N."/>
            <person name="Pelaez A.I."/>
            <person name="Sanchez J."/>
            <person name="Ferrer M."/>
        </authorList>
    </citation>
    <scope>NUCLEOTIDE SEQUENCE</scope>
</reference>
<protein>
    <submittedName>
        <fullName evidence="2">Uncharacterized protein</fullName>
    </submittedName>
</protein>
<sequence>MNKQYGVILLGLAALAPVFCPAARAGNVVNPCAGPSGLLGLLDRPTIADSSCVVPDGKAVLEAGVTAGNLPGPGLLGGVVDTLPNLELRFGLPDQSEFVWLPPNYQYLSVNGQPPAMSGFGATTIGFKHVLGTTQHWQWTAEALATLPWATRSSAAMGSGRGQCDRQLQQQRSASGCRSRWGSRRRL</sequence>